<feature type="region of interest" description="Disordered" evidence="1">
    <location>
        <begin position="463"/>
        <end position="492"/>
    </location>
</feature>
<feature type="compositionally biased region" description="Pro residues" evidence="1">
    <location>
        <begin position="781"/>
        <end position="793"/>
    </location>
</feature>
<feature type="compositionally biased region" description="Acidic residues" evidence="1">
    <location>
        <begin position="655"/>
        <end position="673"/>
    </location>
</feature>
<feature type="compositionally biased region" description="Acidic residues" evidence="1">
    <location>
        <begin position="935"/>
        <end position="944"/>
    </location>
</feature>
<feature type="compositionally biased region" description="Acidic residues" evidence="1">
    <location>
        <begin position="586"/>
        <end position="599"/>
    </location>
</feature>
<organism evidence="2 3">
    <name type="scientific">Klebsormidium nitens</name>
    <name type="common">Green alga</name>
    <name type="synonym">Ulothrix nitens</name>
    <dbReference type="NCBI Taxonomy" id="105231"/>
    <lineage>
        <taxon>Eukaryota</taxon>
        <taxon>Viridiplantae</taxon>
        <taxon>Streptophyta</taxon>
        <taxon>Klebsormidiophyceae</taxon>
        <taxon>Klebsormidiales</taxon>
        <taxon>Klebsormidiaceae</taxon>
        <taxon>Klebsormidium</taxon>
    </lineage>
</organism>
<reference evidence="2 3" key="1">
    <citation type="journal article" date="2014" name="Nat. Commun.">
        <title>Klebsormidium flaccidum genome reveals primary factors for plant terrestrial adaptation.</title>
        <authorList>
            <person name="Hori K."/>
            <person name="Maruyama F."/>
            <person name="Fujisawa T."/>
            <person name="Togashi T."/>
            <person name="Yamamoto N."/>
            <person name="Seo M."/>
            <person name="Sato S."/>
            <person name="Yamada T."/>
            <person name="Mori H."/>
            <person name="Tajima N."/>
            <person name="Moriyama T."/>
            <person name="Ikeuchi M."/>
            <person name="Watanabe M."/>
            <person name="Wada H."/>
            <person name="Kobayashi K."/>
            <person name="Saito M."/>
            <person name="Masuda T."/>
            <person name="Sasaki-Sekimoto Y."/>
            <person name="Mashiguchi K."/>
            <person name="Awai K."/>
            <person name="Shimojima M."/>
            <person name="Masuda S."/>
            <person name="Iwai M."/>
            <person name="Nobusawa T."/>
            <person name="Narise T."/>
            <person name="Kondo S."/>
            <person name="Saito H."/>
            <person name="Sato R."/>
            <person name="Murakawa M."/>
            <person name="Ihara Y."/>
            <person name="Oshima-Yamada Y."/>
            <person name="Ohtaka K."/>
            <person name="Satoh M."/>
            <person name="Sonobe K."/>
            <person name="Ishii M."/>
            <person name="Ohtani R."/>
            <person name="Kanamori-Sato M."/>
            <person name="Honoki R."/>
            <person name="Miyazaki D."/>
            <person name="Mochizuki H."/>
            <person name="Umetsu J."/>
            <person name="Higashi K."/>
            <person name="Shibata D."/>
            <person name="Kamiya Y."/>
            <person name="Sato N."/>
            <person name="Nakamura Y."/>
            <person name="Tabata S."/>
            <person name="Ida S."/>
            <person name="Kurokawa K."/>
            <person name="Ohta H."/>
        </authorList>
    </citation>
    <scope>NUCLEOTIDE SEQUENCE [LARGE SCALE GENOMIC DNA]</scope>
    <source>
        <strain evidence="2 3">NIES-2285</strain>
    </source>
</reference>
<name>A0A1Y1HWY7_KLENI</name>
<accession>A0A1Y1HWY7</accession>
<proteinExistence type="predicted"/>
<feature type="compositionally biased region" description="Acidic residues" evidence="1">
    <location>
        <begin position="551"/>
        <end position="560"/>
    </location>
</feature>
<evidence type="ECO:0000313" key="3">
    <source>
        <dbReference type="Proteomes" id="UP000054558"/>
    </source>
</evidence>
<feature type="compositionally biased region" description="Basic and acidic residues" evidence="1">
    <location>
        <begin position="607"/>
        <end position="623"/>
    </location>
</feature>
<evidence type="ECO:0000313" key="2">
    <source>
        <dbReference type="EMBL" id="GAQ81047.1"/>
    </source>
</evidence>
<dbReference type="OMA" id="RCNDISE"/>
<sequence>MAGAKVGAKAEAVVDVRRTLKFIGRLAVRLQADTEASTEPQALEEALQQVVSNLPDGVVRQTLESDLDRFGRALLDRVASLRSAKDKGPVEQDAGQLDLDGLAAGELVGEAGYHAAVDTLLSRWGEVLDESVGDGAKWQVGELENWRELSLKVLAARPSLPETLAAAYVNVEIAIWKEANGGGGHDSMGEASAKISAAEAVTSSVLFSSAFLSPESRLVLLSPLATLLSITITSLVRSAAELQITSAAKRLQKLARILVTVHSSHLKQCALPPAGASRTGAVLVVGLVVTRYLFLTSRLEGELGDAGLTKLQQTAAEAQAGLAAGERGALVELLCEPEELEAVQNLDKEGGYAVRGALYEAAVRVVPFEEVDATLGGSLRRVELARKAVALLRSNGDRSRASAILTAVLDAGGHLKIAAASKAQLERLRAVLPSEGLLTDPRGLTTWLVNSASDSAFSAARAALQSDGDTDIPSADRPSEAVPQASPAKAEDETLFYIDKTGSGAATDPAESRLIAAVEQIAQAGPSKSTTRSGRKGPRAQNGNNAGDESERSEENEESDLDRSGLEGESDDEKRPAEELGRADSDESSEDEDDDPDEDERPRKKRLTAELVEKASAEKHGEAEPAAQSEGPQAHGESDGEKRPQEELERAGSDEGSEEGDDESREDSDADEDERPRKKLVMARVDEKVVEENTAEVRPDAQSERGQAQAEDGEEESGEGDSDEGRSLDDDNPSDGDDSSDDGLDENAFIARMPFGPLDESSESETEEGRKRQKEEKLVPLPVPVGIPIPGPNDPYYTRVDGKSPAAETRRNDGVSGQEAPSVGTKKKGLKSGGAAEEKSGGTPAAGKVQPVKVGLKKKGAKGAEAEDGISPLHTRSGRTVVMSPGPGSVSKKTPGGAGRKKAGLSAVAEQGGADEAGDALVGEQKPIRKKGEVEEAVDAGGEDETAKVGGSDAGGTEREPAMAQKGGDSTKLKAPMPSSVKKGQKGDDAIAAQEEGAEDYVSPLHTRSGRIVGPPSTVKKTVKKKKGALDGVLEEGRERDVSPLHTRSGKAIGMVTPAPKTAVKSRAVATPVAGASTVKRSKKQ</sequence>
<feature type="compositionally biased region" description="Basic and acidic residues" evidence="1">
    <location>
        <begin position="636"/>
        <end position="653"/>
    </location>
</feature>
<dbReference type="Proteomes" id="UP000054558">
    <property type="component" value="Unassembled WGS sequence"/>
</dbReference>
<feature type="compositionally biased region" description="Basic and acidic residues" evidence="1">
    <location>
        <begin position="684"/>
        <end position="703"/>
    </location>
</feature>
<feature type="compositionally biased region" description="Basic and acidic residues" evidence="1">
    <location>
        <begin position="561"/>
        <end position="585"/>
    </location>
</feature>
<dbReference type="EMBL" id="DF237018">
    <property type="protein sequence ID" value="GAQ81047.1"/>
    <property type="molecule type" value="Genomic_DNA"/>
</dbReference>
<feature type="compositionally biased region" description="Acidic residues" evidence="1">
    <location>
        <begin position="730"/>
        <end position="745"/>
    </location>
</feature>
<dbReference type="AlphaFoldDB" id="A0A1Y1HWY7"/>
<gene>
    <name evidence="2" type="ORF">KFL_000690250</name>
</gene>
<feature type="compositionally biased region" description="Basic and acidic residues" evidence="1">
    <location>
        <begin position="767"/>
        <end position="778"/>
    </location>
</feature>
<keyword evidence="3" id="KW-1185">Reference proteome</keyword>
<dbReference type="STRING" id="105231.A0A1Y1HWY7"/>
<feature type="compositionally biased region" description="Acidic residues" evidence="1">
    <location>
        <begin position="711"/>
        <end position="722"/>
    </location>
</feature>
<protein>
    <submittedName>
        <fullName evidence="2">Uncharacterized protein</fullName>
    </submittedName>
</protein>
<feature type="region of interest" description="Disordered" evidence="1">
    <location>
        <begin position="522"/>
        <end position="1085"/>
    </location>
</feature>
<evidence type="ECO:0000256" key="1">
    <source>
        <dbReference type="SAM" id="MobiDB-lite"/>
    </source>
</evidence>